<organism evidence="3 4">
    <name type="scientific">Sphingomonas bacterium</name>
    <dbReference type="NCBI Taxonomy" id="1895847"/>
    <lineage>
        <taxon>Bacteria</taxon>
        <taxon>Pseudomonadati</taxon>
        <taxon>Pseudomonadota</taxon>
        <taxon>Alphaproteobacteria</taxon>
        <taxon>Sphingomonadales</taxon>
        <taxon>Sphingomonadaceae</taxon>
        <taxon>Sphingomonas</taxon>
    </lineage>
</organism>
<dbReference type="Proteomes" id="UP000262699">
    <property type="component" value="Unassembled WGS sequence"/>
</dbReference>
<comment type="caution">
    <text evidence="3">The sequence shown here is derived from an EMBL/GenBank/DDBJ whole genome shotgun (WGS) entry which is preliminary data.</text>
</comment>
<evidence type="ECO:0000256" key="1">
    <source>
        <dbReference type="SAM" id="MobiDB-lite"/>
    </source>
</evidence>
<feature type="compositionally biased region" description="Basic and acidic residues" evidence="1">
    <location>
        <begin position="220"/>
        <end position="229"/>
    </location>
</feature>
<feature type="transmembrane region" description="Helical" evidence="2">
    <location>
        <begin position="12"/>
        <end position="32"/>
    </location>
</feature>
<keyword evidence="2" id="KW-1133">Transmembrane helix</keyword>
<dbReference type="Pfam" id="PF14014">
    <property type="entry name" value="DUF4230"/>
    <property type="match status" value="1"/>
</dbReference>
<dbReference type="InterPro" id="IPR025324">
    <property type="entry name" value="DUF4230"/>
</dbReference>
<evidence type="ECO:0008006" key="5">
    <source>
        <dbReference type="Google" id="ProtNLM"/>
    </source>
</evidence>
<reference evidence="3 4" key="1">
    <citation type="journal article" date="2018" name="Nat. Biotechnol.">
        <title>A standardized bacterial taxonomy based on genome phylogeny substantially revises the tree of life.</title>
        <authorList>
            <person name="Parks D.H."/>
            <person name="Chuvochina M."/>
            <person name="Waite D.W."/>
            <person name="Rinke C."/>
            <person name="Skarshewski A."/>
            <person name="Chaumeil P.A."/>
            <person name="Hugenholtz P."/>
        </authorList>
    </citation>
    <scope>NUCLEOTIDE SEQUENCE [LARGE SCALE GENOMIC DNA]</scope>
    <source>
        <strain evidence="3">UBA9015</strain>
    </source>
</reference>
<keyword evidence="2" id="KW-0472">Membrane</keyword>
<feature type="region of interest" description="Disordered" evidence="1">
    <location>
        <begin position="220"/>
        <end position="241"/>
    </location>
</feature>
<keyword evidence="2" id="KW-0812">Transmembrane</keyword>
<sequence>MARRLGHGSEPWRLIVAGALLLAVVGGLLLAWSDYRDRHVVTKPAEAPEGPAVTQIVTARIAGMGQLRVARLSGIVQASASDTRWGGFLKSGRVAKMPYVVDYTVDLSGLSPRDMAWDPDTRTLIVDAPDVTADTPNIDEGEGVVVERSGVLVTREAGEALGTRVSRAARRAATREATSPERLAQARELARGAIARTMTAPLEAAGQSGARVIVTFPAERGRSRERWDQSKTPAEVLGNRQ</sequence>
<proteinExistence type="predicted"/>
<evidence type="ECO:0000256" key="2">
    <source>
        <dbReference type="SAM" id="Phobius"/>
    </source>
</evidence>
<protein>
    <recommendedName>
        <fullName evidence="5">DUF4230 domain-containing protein</fullName>
    </recommendedName>
</protein>
<dbReference type="EMBL" id="DOYJ01000212">
    <property type="protein sequence ID" value="HCB76026.1"/>
    <property type="molecule type" value="Genomic_DNA"/>
</dbReference>
<gene>
    <name evidence="3" type="ORF">DEP91_07590</name>
</gene>
<evidence type="ECO:0000313" key="4">
    <source>
        <dbReference type="Proteomes" id="UP000262699"/>
    </source>
</evidence>
<name>A0A3D0WBC4_9SPHN</name>
<evidence type="ECO:0000313" key="3">
    <source>
        <dbReference type="EMBL" id="HCB76026.1"/>
    </source>
</evidence>
<accession>A0A3D0WBC4</accession>
<dbReference type="AlphaFoldDB" id="A0A3D0WBC4"/>